<dbReference type="PROSITE" id="PS50016">
    <property type="entry name" value="ZF_PHD_2"/>
    <property type="match status" value="1"/>
</dbReference>
<dbReference type="CDD" id="cd15534">
    <property type="entry name" value="PHD2_PHF12_Rco1"/>
    <property type="match status" value="1"/>
</dbReference>
<evidence type="ECO:0000259" key="6">
    <source>
        <dbReference type="PROSITE" id="PS50006"/>
    </source>
</evidence>
<dbReference type="PROSITE" id="PS50006">
    <property type="entry name" value="FHA_DOMAIN"/>
    <property type="match status" value="1"/>
</dbReference>
<evidence type="ECO:0000256" key="2">
    <source>
        <dbReference type="ARBA" id="ARBA00022771"/>
    </source>
</evidence>
<dbReference type="InterPro" id="IPR001965">
    <property type="entry name" value="Znf_PHD"/>
</dbReference>
<dbReference type="CDD" id="cd15533">
    <property type="entry name" value="PHD1_PHF12"/>
    <property type="match status" value="1"/>
</dbReference>
<feature type="region of interest" description="Disordered" evidence="5">
    <location>
        <begin position="149"/>
        <end position="184"/>
    </location>
</feature>
<evidence type="ECO:0000256" key="5">
    <source>
        <dbReference type="SAM" id="MobiDB-lite"/>
    </source>
</evidence>
<dbReference type="InterPro" id="IPR000253">
    <property type="entry name" value="FHA_dom"/>
</dbReference>
<sequence>MASCDNGILHKDSLMSEINSLFAPPTAESYGKKGLGGIPSARRIRKGTENSSGESSSGTGDQTLSGLSNISSSYSAHFTGRDDPFWRKPRANCHEFCDSCGCIEGERLVCDRCPASFHLECLDPPLEPDEAPIGVWFCHKCSMALKDEEDQASTSSSQSTAVTETGSVRSGRPVSRSSVRRPDSTQSLNLLAGAALTQVQQLQQPSKRSACISRALTNERTLTGRSSRSAAWGESAYVADTEESELRALWSVIKYAQYQNPKEFDLPKDLLPGIKLPGSYKTLAERKTKSIIDLENGIIPRPVRRCFVCSRTCMLAPLLPCDYCSSCFHLECLDPPLPHFPPRSDRWMCPNHVEHITERYLVRSIRLTERMQIWSDLAKVSKSNETPTHSEPTINDTLVKIKDEEKDASEQSTLDTSCNEEVTVVERPARVDRPRTPPLEPVPPYELFYGPDEEAAILADLMRKVQRGRAEQASLITSLIGTTETLAGEQRELTTGLPDRSLWRLTRSKAVHPRVLPSDGNSMRVVVPPAVKAMYARGVKRVPRPSEAKPDVPHPPSPGRDDSALFVRGLLEFYLKSSSLPCREENPKEPVVDETKLSTPDSSVCPPHVPSKSPLTTDINEPWPTIENCVKKLAEIGSCLQDLPADRRDLVDLPLIISLIEQRIRQISGRTVDATLSNSLGLVSPLSESPLWKLRARAVFTPCGGTHGPVVRMHYRQLTVGTSPECHLLLNDHRLNGSTKSCRFVSPHHATIFYDEWTHHFELINYSEFGSRVDGVTYSNDVEPRWSEVSKAASAIDRVREFSRAQFPRVFHHEGSRPKRPRMHGRRSEGYGHAYDSCECTSLDTGFSGTSPQKDLTETCMSGWEGSAIVRHGSLIQFGCYKFVMSLVDIAPTDRPNPPSELPDAEKIVAPTFCNGKKRRIQMKDTFSTDKKSEKDRHTDCYIMRLLRIAREILRTEKLFSCFK</sequence>
<feature type="region of interest" description="Disordered" evidence="5">
    <location>
        <begin position="29"/>
        <end position="65"/>
    </location>
</feature>
<dbReference type="Pfam" id="PF00628">
    <property type="entry name" value="PHD"/>
    <property type="match status" value="2"/>
</dbReference>
<dbReference type="AlphaFoldDB" id="A0A1S8X732"/>
<proteinExistence type="predicted"/>
<dbReference type="InterPro" id="IPR011011">
    <property type="entry name" value="Znf_FYVE_PHD"/>
</dbReference>
<dbReference type="SUPFAM" id="SSF49879">
    <property type="entry name" value="SMAD/FHA domain"/>
    <property type="match status" value="1"/>
</dbReference>
<evidence type="ECO:0000313" key="8">
    <source>
        <dbReference type="EMBL" id="OON22539.1"/>
    </source>
</evidence>
<feature type="compositionally biased region" description="Low complexity" evidence="5">
    <location>
        <begin position="49"/>
        <end position="65"/>
    </location>
</feature>
<dbReference type="GO" id="GO:0003714">
    <property type="term" value="F:transcription corepressor activity"/>
    <property type="evidence" value="ECO:0007669"/>
    <property type="project" value="InterPro"/>
</dbReference>
<dbReference type="GO" id="GO:0000122">
    <property type="term" value="P:negative regulation of transcription by RNA polymerase II"/>
    <property type="evidence" value="ECO:0007669"/>
    <property type="project" value="TreeGrafter"/>
</dbReference>
<reference evidence="8 9" key="1">
    <citation type="submission" date="2015-03" db="EMBL/GenBank/DDBJ databases">
        <title>Draft genome of the nematode, Opisthorchis viverrini.</title>
        <authorList>
            <person name="Mitreva M."/>
        </authorList>
    </citation>
    <scope>NUCLEOTIDE SEQUENCE [LARGE SCALE GENOMIC DNA]</scope>
    <source>
        <strain evidence="8">Khon Kaen</strain>
    </source>
</reference>
<dbReference type="Proteomes" id="UP000243686">
    <property type="component" value="Unassembled WGS sequence"/>
</dbReference>
<name>A0A1S8X732_OPIVI</name>
<dbReference type="SUPFAM" id="SSF57903">
    <property type="entry name" value="FYVE/PHD zinc finger"/>
    <property type="match status" value="2"/>
</dbReference>
<dbReference type="GO" id="GO:0070822">
    <property type="term" value="C:Sin3-type complex"/>
    <property type="evidence" value="ECO:0007669"/>
    <property type="project" value="TreeGrafter"/>
</dbReference>
<evidence type="ECO:0000313" key="9">
    <source>
        <dbReference type="Proteomes" id="UP000243686"/>
    </source>
</evidence>
<dbReference type="Gene3D" id="2.30.30.1150">
    <property type="match status" value="1"/>
</dbReference>
<dbReference type="PANTHER" id="PTHR46309">
    <property type="entry name" value="PHD FINGER PROTEIN 12"/>
    <property type="match status" value="1"/>
</dbReference>
<feature type="compositionally biased region" description="Basic and acidic residues" evidence="5">
    <location>
        <begin position="583"/>
        <end position="596"/>
    </location>
</feature>
<dbReference type="GO" id="GO:0008270">
    <property type="term" value="F:zinc ion binding"/>
    <property type="evidence" value="ECO:0007669"/>
    <property type="project" value="UniProtKB-KW"/>
</dbReference>
<evidence type="ECO:0000256" key="4">
    <source>
        <dbReference type="PROSITE-ProRule" id="PRU00146"/>
    </source>
</evidence>
<dbReference type="SMART" id="SM00249">
    <property type="entry name" value="PHD"/>
    <property type="match status" value="2"/>
</dbReference>
<evidence type="ECO:0000256" key="1">
    <source>
        <dbReference type="ARBA" id="ARBA00022723"/>
    </source>
</evidence>
<dbReference type="EMBL" id="KV891746">
    <property type="protein sequence ID" value="OON22539.1"/>
    <property type="molecule type" value="Genomic_DNA"/>
</dbReference>
<feature type="domain" description="PHD-type" evidence="7">
    <location>
        <begin position="94"/>
        <end position="144"/>
    </location>
</feature>
<gene>
    <name evidence="8" type="ORF">X801_01556</name>
</gene>
<keyword evidence="3" id="KW-0862">Zinc</keyword>
<dbReference type="InterPro" id="IPR042163">
    <property type="entry name" value="PHF12"/>
</dbReference>
<feature type="compositionally biased region" description="Low complexity" evidence="5">
    <location>
        <begin position="152"/>
        <end position="177"/>
    </location>
</feature>
<organism evidence="8 9">
    <name type="scientific">Opisthorchis viverrini</name>
    <name type="common">Southeast Asian liver fluke</name>
    <dbReference type="NCBI Taxonomy" id="6198"/>
    <lineage>
        <taxon>Eukaryota</taxon>
        <taxon>Metazoa</taxon>
        <taxon>Spiralia</taxon>
        <taxon>Lophotrochozoa</taxon>
        <taxon>Platyhelminthes</taxon>
        <taxon>Trematoda</taxon>
        <taxon>Digenea</taxon>
        <taxon>Opisthorchiida</taxon>
        <taxon>Opisthorchiata</taxon>
        <taxon>Opisthorchiidae</taxon>
        <taxon>Opisthorchis</taxon>
    </lineage>
</organism>
<dbReference type="InterPro" id="IPR008984">
    <property type="entry name" value="SMAD_FHA_dom_sf"/>
</dbReference>
<evidence type="ECO:0000256" key="3">
    <source>
        <dbReference type="ARBA" id="ARBA00022833"/>
    </source>
</evidence>
<dbReference type="Gene3D" id="3.30.40.10">
    <property type="entry name" value="Zinc/RING finger domain, C3HC4 (zinc finger)"/>
    <property type="match status" value="1"/>
</dbReference>
<dbReference type="PROSITE" id="PS01359">
    <property type="entry name" value="ZF_PHD_1"/>
    <property type="match status" value="1"/>
</dbReference>
<keyword evidence="9" id="KW-1185">Reference proteome</keyword>
<dbReference type="InterPro" id="IPR013083">
    <property type="entry name" value="Znf_RING/FYVE/PHD"/>
</dbReference>
<feature type="region of interest" description="Disordered" evidence="5">
    <location>
        <begin position="583"/>
        <end position="618"/>
    </location>
</feature>
<feature type="domain" description="FHA" evidence="6">
    <location>
        <begin position="718"/>
        <end position="778"/>
    </location>
</feature>
<dbReference type="PANTHER" id="PTHR46309:SF1">
    <property type="entry name" value="PHD FINGER PROTEIN 12"/>
    <property type="match status" value="1"/>
</dbReference>
<accession>A0A1S8X732</accession>
<dbReference type="InterPro" id="IPR019786">
    <property type="entry name" value="Zinc_finger_PHD-type_CS"/>
</dbReference>
<keyword evidence="2 4" id="KW-0863">Zinc-finger</keyword>
<dbReference type="InterPro" id="IPR019787">
    <property type="entry name" value="Znf_PHD-finger"/>
</dbReference>
<protein>
    <submittedName>
        <fullName evidence="8">PHD-finger</fullName>
    </submittedName>
</protein>
<feature type="region of interest" description="Disordered" evidence="5">
    <location>
        <begin position="541"/>
        <end position="561"/>
    </location>
</feature>
<keyword evidence="1" id="KW-0479">Metal-binding</keyword>
<evidence type="ECO:0000259" key="7">
    <source>
        <dbReference type="PROSITE" id="PS50016"/>
    </source>
</evidence>